<dbReference type="Pfam" id="PF16976">
    <property type="entry name" value="RcpC"/>
    <property type="match status" value="1"/>
</dbReference>
<dbReference type="RefSeq" id="WP_090584211.1">
    <property type="nucleotide sequence ID" value="NZ_FNDT01000001.1"/>
</dbReference>
<dbReference type="InterPro" id="IPR031571">
    <property type="entry name" value="RcpC_dom"/>
</dbReference>
<accession>A0A1G8CES2</accession>
<protein>
    <submittedName>
        <fullName evidence="2">Pilus assembly protein CpaB</fullName>
    </submittedName>
</protein>
<evidence type="ECO:0000313" key="2">
    <source>
        <dbReference type="EMBL" id="SDH43703.1"/>
    </source>
</evidence>
<dbReference type="EMBL" id="FNDT01000001">
    <property type="protein sequence ID" value="SDH43703.1"/>
    <property type="molecule type" value="Genomic_DNA"/>
</dbReference>
<organism evidence="2 3">
    <name type="scientific">Arthrobacter subterraneus</name>
    <dbReference type="NCBI Taxonomy" id="335973"/>
    <lineage>
        <taxon>Bacteria</taxon>
        <taxon>Bacillati</taxon>
        <taxon>Actinomycetota</taxon>
        <taxon>Actinomycetes</taxon>
        <taxon>Micrococcales</taxon>
        <taxon>Micrococcaceae</taxon>
        <taxon>Arthrobacter</taxon>
    </lineage>
</organism>
<dbReference type="CDD" id="cd11614">
    <property type="entry name" value="SAF_CpaB_FlgA_like"/>
    <property type="match status" value="1"/>
</dbReference>
<keyword evidence="3" id="KW-1185">Reference proteome</keyword>
<dbReference type="Proteomes" id="UP000199258">
    <property type="component" value="Unassembled WGS sequence"/>
</dbReference>
<reference evidence="2 3" key="1">
    <citation type="submission" date="2016-10" db="EMBL/GenBank/DDBJ databases">
        <authorList>
            <person name="de Groot N.N."/>
        </authorList>
    </citation>
    <scope>NUCLEOTIDE SEQUENCE [LARGE SCALE GENOMIC DNA]</scope>
    <source>
        <strain evidence="2 3">NP_1H</strain>
    </source>
</reference>
<evidence type="ECO:0000313" key="3">
    <source>
        <dbReference type="Proteomes" id="UP000199258"/>
    </source>
</evidence>
<dbReference type="OrthoDB" id="5182178at2"/>
<dbReference type="AlphaFoldDB" id="A0A1G8CES2"/>
<feature type="domain" description="Flp pilus assembly protein RcpC/CpaB" evidence="1">
    <location>
        <begin position="116"/>
        <end position="241"/>
    </location>
</feature>
<sequence>MKSRLIAGVAAIVLALVGAVMVFAYANRADARAVEDLEPVDVLVVQAEVPAGTPVADLAASVATTQLPGKSVADTALPNLDNTVGMVTAVDLVPGEQLVAERLVKPEDLVTPGSVEVPAGLHEVSILVEPQRIAGGRVAPGDYVGVFMSMGAGGSEGEEEGGESLGSEKSTQLVIPRVLVSSVQRAPEPAPAAEGVEMTEEEIAAAEAEALPSGSLMVTIALNPDQATRLVFASEFESIWLSKATAAEGDAPPFIVNDEGLYR</sequence>
<evidence type="ECO:0000259" key="1">
    <source>
        <dbReference type="Pfam" id="PF16976"/>
    </source>
</evidence>
<dbReference type="STRING" id="335973.SAMN04488693_101241"/>
<dbReference type="InterPro" id="IPR017592">
    <property type="entry name" value="Pilus_assmbl_Flp-typ_CpaB"/>
</dbReference>
<name>A0A1G8CES2_9MICC</name>
<proteinExistence type="predicted"/>
<dbReference type="NCBIfam" id="TIGR03177">
    <property type="entry name" value="pilus_cpaB"/>
    <property type="match status" value="1"/>
</dbReference>
<gene>
    <name evidence="2" type="ORF">SAMN04488693_101241</name>
</gene>